<name>A0A328UGB0_9FIRM</name>
<proteinExistence type="predicted"/>
<dbReference type="RefSeq" id="WP_112331586.1">
    <property type="nucleotide sequence ID" value="NZ_QLYR01000001.1"/>
</dbReference>
<feature type="transmembrane region" description="Helical" evidence="2">
    <location>
        <begin position="111"/>
        <end position="135"/>
    </location>
</feature>
<evidence type="ECO:0000256" key="1">
    <source>
        <dbReference type="SAM" id="MobiDB-lite"/>
    </source>
</evidence>
<feature type="compositionally biased region" description="Low complexity" evidence="1">
    <location>
        <begin position="177"/>
        <end position="201"/>
    </location>
</feature>
<protein>
    <submittedName>
        <fullName evidence="3">Uncharacterized protein</fullName>
    </submittedName>
</protein>
<sequence length="252" mass="27482">MFHLLANSYNYFNGFSGAYGGAQGPGSISTICGIIALAVALVLFFAFLSPRNEGKFHGFLGWLYEFLHFRKLMLESVLRIIYMAVAVFLFLFGLAYIFVGPGNIGQNSLAGLGIAVLGNVIVRLLYELLMLFVLICRNVADINRKLGSGTNSRTRPQPPVQMPVPPQPRQTPPQNQPAPAQAQAPQAQSQPVQQQVPVQPAEQPPRQPGVYIPPVQDAAPSPNTAVVFCRNCGKQFHADQGACPYCGTERRQ</sequence>
<accession>A0A328UGB0</accession>
<dbReference type="AlphaFoldDB" id="A0A328UGB0"/>
<evidence type="ECO:0000313" key="3">
    <source>
        <dbReference type="EMBL" id="RAQ30389.1"/>
    </source>
</evidence>
<keyword evidence="2" id="KW-0812">Transmembrane</keyword>
<keyword evidence="2" id="KW-1133">Transmembrane helix</keyword>
<keyword evidence="2" id="KW-0472">Membrane</keyword>
<evidence type="ECO:0000256" key="2">
    <source>
        <dbReference type="SAM" id="Phobius"/>
    </source>
</evidence>
<feature type="transmembrane region" description="Helical" evidence="2">
    <location>
        <begin position="28"/>
        <end position="48"/>
    </location>
</feature>
<gene>
    <name evidence="3" type="ORF">DPQ25_02470</name>
</gene>
<organism evidence="3 4">
    <name type="scientific">Hydrogeniiclostridium mannosilyticum</name>
    <dbReference type="NCBI Taxonomy" id="2764322"/>
    <lineage>
        <taxon>Bacteria</taxon>
        <taxon>Bacillati</taxon>
        <taxon>Bacillota</taxon>
        <taxon>Clostridia</taxon>
        <taxon>Eubacteriales</taxon>
        <taxon>Acutalibacteraceae</taxon>
        <taxon>Hydrogeniiclostridium</taxon>
    </lineage>
</organism>
<dbReference type="EMBL" id="QLYR01000001">
    <property type="protein sequence ID" value="RAQ30389.1"/>
    <property type="molecule type" value="Genomic_DNA"/>
</dbReference>
<feature type="region of interest" description="Disordered" evidence="1">
    <location>
        <begin position="147"/>
        <end position="217"/>
    </location>
</feature>
<reference evidence="3 4" key="1">
    <citation type="submission" date="2018-06" db="EMBL/GenBank/DDBJ databases">
        <title>Noncontiguous genome sequence of Ruminococcaceae bacterium ASD2818.</title>
        <authorList>
            <person name="Chaplin A.V."/>
            <person name="Sokolova S.R."/>
            <person name="Kochetkova T.O."/>
            <person name="Goltsov A.Y."/>
            <person name="Trofimov D.Y."/>
            <person name="Efimov B.A."/>
        </authorList>
    </citation>
    <scope>NUCLEOTIDE SEQUENCE [LARGE SCALE GENOMIC DNA]</scope>
    <source>
        <strain evidence="3 4">ASD2818</strain>
    </source>
</reference>
<feature type="compositionally biased region" description="Pro residues" evidence="1">
    <location>
        <begin position="156"/>
        <end position="176"/>
    </location>
</feature>
<keyword evidence="4" id="KW-1185">Reference proteome</keyword>
<feature type="transmembrane region" description="Helical" evidence="2">
    <location>
        <begin position="80"/>
        <end position="99"/>
    </location>
</feature>
<comment type="caution">
    <text evidence="3">The sequence shown here is derived from an EMBL/GenBank/DDBJ whole genome shotgun (WGS) entry which is preliminary data.</text>
</comment>
<dbReference type="Proteomes" id="UP000249377">
    <property type="component" value="Unassembled WGS sequence"/>
</dbReference>
<evidence type="ECO:0000313" key="4">
    <source>
        <dbReference type="Proteomes" id="UP000249377"/>
    </source>
</evidence>